<dbReference type="PIRSF" id="PIRSF017393">
    <property type="entry name" value="MTase_SAV2177"/>
    <property type="match status" value="1"/>
</dbReference>
<dbReference type="InterPro" id="IPR029063">
    <property type="entry name" value="SAM-dependent_MTases_sf"/>
</dbReference>
<keyword evidence="1" id="KW-0808">Transferase</keyword>
<dbReference type="EMBL" id="JBHSFN010000013">
    <property type="protein sequence ID" value="MFC4588839.1"/>
    <property type="molecule type" value="Genomic_DNA"/>
</dbReference>
<protein>
    <submittedName>
        <fullName evidence="1">SAM-dependent methyltransferase</fullName>
        <ecNumber evidence="1">2.1.1.-</ecNumber>
    </submittedName>
</protein>
<dbReference type="Proteomes" id="UP001595891">
    <property type="component" value="Unassembled WGS sequence"/>
</dbReference>
<name>A0ABV9ELH7_9ACTN</name>
<evidence type="ECO:0000313" key="2">
    <source>
        <dbReference type="Proteomes" id="UP001595891"/>
    </source>
</evidence>
<sequence length="263" mass="29111">MTDRRIDTTRPSPARMYDYMLGGKNHFAVDVEAAQRVLEVAPESRLLTVVNRQFLERATRYAAGLGIRQFLDIGSGLPTQQNVHQVAQAELPNARTVYVDNDPSVLALAEALIVNDPDTGYVEGDLMTPLEIVDHPTTQRLIDFSQPVAVVLLAVLHFVPPGNDPYGIVRDLMEQVPSGSLLVLSHATTDRINPEVWKRIQENNKNLAVPLNFRPGDDIAKFFDGLDLVAPGFTFIEQWAPGETLPLDTTHPLKLRCGVAMKP</sequence>
<dbReference type="RefSeq" id="WP_262845740.1">
    <property type="nucleotide sequence ID" value="NZ_JANZYP010000041.1"/>
</dbReference>
<dbReference type="EC" id="2.1.1.-" evidence="1"/>
<dbReference type="Gene3D" id="3.40.50.150">
    <property type="entry name" value="Vaccinia Virus protein VP39"/>
    <property type="match status" value="1"/>
</dbReference>
<dbReference type="SUPFAM" id="SSF53335">
    <property type="entry name" value="S-adenosyl-L-methionine-dependent methyltransferases"/>
    <property type="match status" value="1"/>
</dbReference>
<reference evidence="2" key="1">
    <citation type="journal article" date="2019" name="Int. J. Syst. Evol. Microbiol.">
        <title>The Global Catalogue of Microorganisms (GCM) 10K type strain sequencing project: providing services to taxonomists for standard genome sequencing and annotation.</title>
        <authorList>
            <consortium name="The Broad Institute Genomics Platform"/>
            <consortium name="The Broad Institute Genome Sequencing Center for Infectious Disease"/>
            <person name="Wu L."/>
            <person name="Ma J."/>
        </authorList>
    </citation>
    <scope>NUCLEOTIDE SEQUENCE [LARGE SCALE GENOMIC DNA]</scope>
    <source>
        <strain evidence="2">CCUG 49560</strain>
    </source>
</reference>
<dbReference type="Pfam" id="PF04672">
    <property type="entry name" value="Methyltransf_19"/>
    <property type="match status" value="1"/>
</dbReference>
<keyword evidence="1" id="KW-0489">Methyltransferase</keyword>
<accession>A0ABV9ELH7</accession>
<gene>
    <name evidence="1" type="ORF">ACFO8L_22305</name>
</gene>
<comment type="caution">
    <text evidence="1">The sequence shown here is derived from an EMBL/GenBank/DDBJ whole genome shotgun (WGS) entry which is preliminary data.</text>
</comment>
<organism evidence="1 2">
    <name type="scientific">Sphaerisporangium corydalis</name>
    <dbReference type="NCBI Taxonomy" id="1441875"/>
    <lineage>
        <taxon>Bacteria</taxon>
        <taxon>Bacillati</taxon>
        <taxon>Actinomycetota</taxon>
        <taxon>Actinomycetes</taxon>
        <taxon>Streptosporangiales</taxon>
        <taxon>Streptosporangiaceae</taxon>
        <taxon>Sphaerisporangium</taxon>
    </lineage>
</organism>
<keyword evidence="2" id="KW-1185">Reference proteome</keyword>
<evidence type="ECO:0000313" key="1">
    <source>
        <dbReference type="EMBL" id="MFC4588839.1"/>
    </source>
</evidence>
<dbReference type="InterPro" id="IPR006764">
    <property type="entry name" value="SAM_dep_MeTrfase_SAV2177_type"/>
</dbReference>
<dbReference type="GO" id="GO:0008168">
    <property type="term" value="F:methyltransferase activity"/>
    <property type="evidence" value="ECO:0007669"/>
    <property type="project" value="UniProtKB-KW"/>
</dbReference>
<dbReference type="GO" id="GO:0032259">
    <property type="term" value="P:methylation"/>
    <property type="evidence" value="ECO:0007669"/>
    <property type="project" value="UniProtKB-KW"/>
</dbReference>
<proteinExistence type="predicted"/>